<dbReference type="Gene3D" id="3.90.176.10">
    <property type="entry name" value="Toxin ADP-ribosyltransferase, Chain A, domain 1"/>
    <property type="match status" value="1"/>
</dbReference>
<dbReference type="Proteomes" id="UP000663828">
    <property type="component" value="Unassembled WGS sequence"/>
</dbReference>
<keyword evidence="1" id="KW-0677">Repeat</keyword>
<evidence type="ECO:0000256" key="2">
    <source>
        <dbReference type="ARBA" id="ARBA00022803"/>
    </source>
</evidence>
<evidence type="ECO:0000256" key="1">
    <source>
        <dbReference type="ARBA" id="ARBA00022737"/>
    </source>
</evidence>
<dbReference type="PROSITE" id="PS51996">
    <property type="entry name" value="TR_MART"/>
    <property type="match status" value="1"/>
</dbReference>
<dbReference type="Pfam" id="PF03496">
    <property type="entry name" value="ADPrib_exo_Tox"/>
    <property type="match status" value="1"/>
</dbReference>
<dbReference type="PANTHER" id="PTHR45641:SF19">
    <property type="entry name" value="NEPHROCYSTIN-3"/>
    <property type="match status" value="1"/>
</dbReference>
<feature type="domain" description="ADP ribosyltransferase" evidence="4">
    <location>
        <begin position="246"/>
        <end position="422"/>
    </location>
</feature>
<sequence length="721" mass="84322">MYGYMCGLKTLICCGRKTDVSTISDNLPDEKQVLLVPIINPPLLVPDGITIVWLDANVNSDSTDIKSTRSMLYSIQSSVFFFDDVQNCYNALRTITNNKARIFLVVSGRLSAEILFYRSELHILDSVFIYCNKAERYIDFIQQYSPYVTGVYTSQKELQQCLKIELKHYYPGANTLNCFTQRQNAIRDLTYDAASFLWFQLLRSTLMNTQYDDDDMKQMLKYCRQYFAQDANKESIFKDIDEFERTYEPNQALLWYTRESFVYKIINSVLRMDNIDILNIFRCFISDLCRQLSVEWKKLRKKMIEEQQSPIMTVYRGCRLTDDEVEKLKHIIHGMASINGFVSTSRQRSVAEEFLRHSSGRRANVKLVLWIIKIDIRTNDITFADTTSICQNQEEEEILFNVGTAFRIDDVVLNKDTGIYYINATSTSDGSQAFSDYKKLIEQELNETDEEVIFGTLLMDMGKHIIAQHYFDRLINRVHDSKKHNLAAYHYNLGLTHSYQKDTHLAERHFQQAFELQQNSHRNWRNMVRIMNGLGHVYQDSGQLDEAMRYYKMAESICSGKNCLNDLVNAQTYIYMGEYFLIKSRYVESIQSYENAMKILKNNLPNNHQRIGIVFNEMGNVYRREGKTDKALELYEKAELIFLNILPEDHPCIAYCWSSMGILFLQMNNPDKAHQYHQRALETYRRTLPADHNNIKISVKNSACNQYHELIDNYVQVCSQV</sequence>
<organism evidence="5 6">
    <name type="scientific">Adineta ricciae</name>
    <name type="common">Rotifer</name>
    <dbReference type="NCBI Taxonomy" id="249248"/>
    <lineage>
        <taxon>Eukaryota</taxon>
        <taxon>Metazoa</taxon>
        <taxon>Spiralia</taxon>
        <taxon>Gnathifera</taxon>
        <taxon>Rotifera</taxon>
        <taxon>Eurotatoria</taxon>
        <taxon>Bdelloidea</taxon>
        <taxon>Adinetida</taxon>
        <taxon>Adinetidae</taxon>
        <taxon>Adineta</taxon>
    </lineage>
</organism>
<dbReference type="Pfam" id="PF13424">
    <property type="entry name" value="TPR_12"/>
    <property type="match status" value="2"/>
</dbReference>
<feature type="repeat" description="TPR" evidence="3">
    <location>
        <begin position="654"/>
        <end position="687"/>
    </location>
</feature>
<name>A0A815CI84_ADIRI</name>
<dbReference type="SUPFAM" id="SSF56399">
    <property type="entry name" value="ADP-ribosylation"/>
    <property type="match status" value="1"/>
</dbReference>
<dbReference type="InterPro" id="IPR003540">
    <property type="entry name" value="ADP-ribosyltransferase"/>
</dbReference>
<dbReference type="SMART" id="SM00028">
    <property type="entry name" value="TPR"/>
    <property type="match status" value="5"/>
</dbReference>
<dbReference type="PROSITE" id="PS50005">
    <property type="entry name" value="TPR"/>
    <property type="match status" value="4"/>
</dbReference>
<protein>
    <recommendedName>
        <fullName evidence="4">ADP ribosyltransferase domain-containing protein</fullName>
    </recommendedName>
</protein>
<gene>
    <name evidence="5" type="ORF">XAT740_LOCUS27977</name>
</gene>
<keyword evidence="6" id="KW-1185">Reference proteome</keyword>
<keyword evidence="2 3" id="KW-0802">TPR repeat</keyword>
<feature type="repeat" description="TPR" evidence="3">
    <location>
        <begin position="528"/>
        <end position="561"/>
    </location>
</feature>
<feature type="repeat" description="TPR" evidence="3">
    <location>
        <begin position="570"/>
        <end position="603"/>
    </location>
</feature>
<feature type="repeat" description="TPR" evidence="3">
    <location>
        <begin position="487"/>
        <end position="520"/>
    </location>
</feature>
<evidence type="ECO:0000256" key="3">
    <source>
        <dbReference type="PROSITE-ProRule" id="PRU00339"/>
    </source>
</evidence>
<dbReference type="SUPFAM" id="SSF81901">
    <property type="entry name" value="HCP-like"/>
    <property type="match status" value="1"/>
</dbReference>
<dbReference type="Gene3D" id="1.25.40.10">
    <property type="entry name" value="Tetratricopeptide repeat domain"/>
    <property type="match status" value="2"/>
</dbReference>
<evidence type="ECO:0000313" key="6">
    <source>
        <dbReference type="Proteomes" id="UP000663828"/>
    </source>
</evidence>
<evidence type="ECO:0000259" key="4">
    <source>
        <dbReference type="Pfam" id="PF03496"/>
    </source>
</evidence>
<dbReference type="GO" id="GO:0005576">
    <property type="term" value="C:extracellular region"/>
    <property type="evidence" value="ECO:0007669"/>
    <property type="project" value="InterPro"/>
</dbReference>
<dbReference type="PANTHER" id="PTHR45641">
    <property type="entry name" value="TETRATRICOPEPTIDE REPEAT PROTEIN (AFU_ORTHOLOGUE AFUA_6G03870)"/>
    <property type="match status" value="1"/>
</dbReference>
<reference evidence="5" key="1">
    <citation type="submission" date="2021-02" db="EMBL/GenBank/DDBJ databases">
        <authorList>
            <person name="Nowell W R."/>
        </authorList>
    </citation>
    <scope>NUCLEOTIDE SEQUENCE</scope>
</reference>
<dbReference type="AlphaFoldDB" id="A0A815CI84"/>
<evidence type="ECO:0000313" key="5">
    <source>
        <dbReference type="EMBL" id="CAF1284098.1"/>
    </source>
</evidence>
<proteinExistence type="predicted"/>
<dbReference type="InterPro" id="IPR019734">
    <property type="entry name" value="TPR_rpt"/>
</dbReference>
<comment type="caution">
    <text evidence="5">The sequence shown here is derived from an EMBL/GenBank/DDBJ whole genome shotgun (WGS) entry which is preliminary data.</text>
</comment>
<dbReference type="EMBL" id="CAJNOR010002365">
    <property type="protein sequence ID" value="CAF1284098.1"/>
    <property type="molecule type" value="Genomic_DNA"/>
</dbReference>
<dbReference type="InterPro" id="IPR011990">
    <property type="entry name" value="TPR-like_helical_dom_sf"/>
</dbReference>
<accession>A0A815CI84</accession>
<dbReference type="Pfam" id="PF13181">
    <property type="entry name" value="TPR_8"/>
    <property type="match status" value="1"/>
</dbReference>